<dbReference type="Proteomes" id="UP000018890">
    <property type="component" value="Unassembled WGS sequence"/>
</dbReference>
<evidence type="ECO:0000313" key="1">
    <source>
        <dbReference type="EMBL" id="GAE26370.1"/>
    </source>
</evidence>
<keyword evidence="2" id="KW-1185">Reference proteome</keyword>
<name>W4Q338_9BACI</name>
<protein>
    <submittedName>
        <fullName evidence="1">Uncharacterized protein</fullName>
    </submittedName>
</protein>
<dbReference type="EMBL" id="BAUT01000023">
    <property type="protein sequence ID" value="GAE26370.1"/>
    <property type="molecule type" value="Genomic_DNA"/>
</dbReference>
<comment type="caution">
    <text evidence="1">The sequence shown here is derived from an EMBL/GenBank/DDBJ whole genome shotgun (WGS) entry which is preliminary data.</text>
</comment>
<accession>W4Q338</accession>
<reference evidence="1" key="1">
    <citation type="journal article" date="2014" name="Genome Announc.">
        <title>Draft Genome Sequences of Three Alkaliphilic Bacillus Strains, Bacillus wakoensis JCM 9140T, Bacillus akibai JCM 9157T, and Bacillus hemicellulosilyticus JCM 9152T.</title>
        <authorList>
            <person name="Yuki M."/>
            <person name="Oshima K."/>
            <person name="Suda W."/>
            <person name="Oshida Y."/>
            <person name="Kitamura K."/>
            <person name="Iida T."/>
            <person name="Hattori M."/>
            <person name="Ohkuma M."/>
        </authorList>
    </citation>
    <scope>NUCLEOTIDE SEQUENCE [LARGE SCALE GENOMIC DNA]</scope>
    <source>
        <strain evidence="1">JCM 9140</strain>
    </source>
</reference>
<gene>
    <name evidence="1" type="ORF">JCM9140_2425</name>
</gene>
<sequence>MNLYKAHIVHPSTQVPLIVYFNESDGHVTFEKDQELLNVLIELTEGLPSKERFIKNMELASNICQTQYPVSSFKEVYEFLATLGVKKNDLSFQQLFVH</sequence>
<dbReference type="AlphaFoldDB" id="W4Q338"/>
<dbReference type="RefSeq" id="WP_034745923.1">
    <property type="nucleotide sequence ID" value="NZ_BAUT01000023.1"/>
</dbReference>
<organism evidence="1 2">
    <name type="scientific">Halalkalibacter wakoensis JCM 9140</name>
    <dbReference type="NCBI Taxonomy" id="1236970"/>
    <lineage>
        <taxon>Bacteria</taxon>
        <taxon>Bacillati</taxon>
        <taxon>Bacillota</taxon>
        <taxon>Bacilli</taxon>
        <taxon>Bacillales</taxon>
        <taxon>Bacillaceae</taxon>
        <taxon>Halalkalibacter</taxon>
    </lineage>
</organism>
<proteinExistence type="predicted"/>
<dbReference type="OrthoDB" id="2884213at2"/>
<evidence type="ECO:0000313" key="2">
    <source>
        <dbReference type="Proteomes" id="UP000018890"/>
    </source>
</evidence>